<dbReference type="InterPro" id="IPR051412">
    <property type="entry name" value="Formin_Homology_Diaphanous_sf"/>
</dbReference>
<dbReference type="Proteomes" id="UP000297245">
    <property type="component" value="Unassembled WGS sequence"/>
</dbReference>
<dbReference type="GO" id="GO:0005884">
    <property type="term" value="C:actin filament"/>
    <property type="evidence" value="ECO:0007669"/>
    <property type="project" value="TreeGrafter"/>
</dbReference>
<dbReference type="OrthoDB" id="3269397at2759"/>
<feature type="compositionally biased region" description="Basic and acidic residues" evidence="1">
    <location>
        <begin position="351"/>
        <end position="365"/>
    </location>
</feature>
<feature type="compositionally biased region" description="Pro residues" evidence="1">
    <location>
        <begin position="278"/>
        <end position="299"/>
    </location>
</feature>
<gene>
    <name evidence="2" type="ORF">K435DRAFT_847692</name>
</gene>
<dbReference type="PRINTS" id="PR01217">
    <property type="entry name" value="PRICHEXTENSN"/>
</dbReference>
<evidence type="ECO:0000313" key="3">
    <source>
        <dbReference type="Proteomes" id="UP000297245"/>
    </source>
</evidence>
<dbReference type="EMBL" id="ML179036">
    <property type="protein sequence ID" value="THV07890.1"/>
    <property type="molecule type" value="Genomic_DNA"/>
</dbReference>
<feature type="compositionally biased region" description="Basic and acidic residues" evidence="1">
    <location>
        <begin position="102"/>
        <end position="118"/>
    </location>
</feature>
<reference evidence="2 3" key="1">
    <citation type="journal article" date="2019" name="Nat. Ecol. Evol.">
        <title>Megaphylogeny resolves global patterns of mushroom evolution.</title>
        <authorList>
            <person name="Varga T."/>
            <person name="Krizsan K."/>
            <person name="Foldi C."/>
            <person name="Dima B."/>
            <person name="Sanchez-Garcia M."/>
            <person name="Sanchez-Ramirez S."/>
            <person name="Szollosi G.J."/>
            <person name="Szarkandi J.G."/>
            <person name="Papp V."/>
            <person name="Albert L."/>
            <person name="Andreopoulos W."/>
            <person name="Angelini C."/>
            <person name="Antonin V."/>
            <person name="Barry K.W."/>
            <person name="Bougher N.L."/>
            <person name="Buchanan P."/>
            <person name="Buyck B."/>
            <person name="Bense V."/>
            <person name="Catcheside P."/>
            <person name="Chovatia M."/>
            <person name="Cooper J."/>
            <person name="Damon W."/>
            <person name="Desjardin D."/>
            <person name="Finy P."/>
            <person name="Geml J."/>
            <person name="Haridas S."/>
            <person name="Hughes K."/>
            <person name="Justo A."/>
            <person name="Karasinski D."/>
            <person name="Kautmanova I."/>
            <person name="Kiss B."/>
            <person name="Kocsube S."/>
            <person name="Kotiranta H."/>
            <person name="LaButti K.M."/>
            <person name="Lechner B.E."/>
            <person name="Liimatainen K."/>
            <person name="Lipzen A."/>
            <person name="Lukacs Z."/>
            <person name="Mihaltcheva S."/>
            <person name="Morgado L.N."/>
            <person name="Niskanen T."/>
            <person name="Noordeloos M.E."/>
            <person name="Ohm R.A."/>
            <person name="Ortiz-Santana B."/>
            <person name="Ovrebo C."/>
            <person name="Racz N."/>
            <person name="Riley R."/>
            <person name="Savchenko A."/>
            <person name="Shiryaev A."/>
            <person name="Soop K."/>
            <person name="Spirin V."/>
            <person name="Szebenyi C."/>
            <person name="Tomsovsky M."/>
            <person name="Tulloss R.E."/>
            <person name="Uehling J."/>
            <person name="Grigoriev I.V."/>
            <person name="Vagvolgyi C."/>
            <person name="Papp T."/>
            <person name="Martin F.M."/>
            <person name="Miettinen O."/>
            <person name="Hibbett D.S."/>
            <person name="Nagy L.G."/>
        </authorList>
    </citation>
    <scope>NUCLEOTIDE SEQUENCE [LARGE SCALE GENOMIC DNA]</scope>
    <source>
        <strain evidence="2 3">CBS 962.96</strain>
    </source>
</reference>
<protein>
    <submittedName>
        <fullName evidence="2">Uncharacterized protein</fullName>
    </submittedName>
</protein>
<proteinExistence type="predicted"/>
<feature type="compositionally biased region" description="Basic and acidic residues" evidence="1">
    <location>
        <begin position="17"/>
        <end position="71"/>
    </location>
</feature>
<name>A0A4S8MWZ0_DENBC</name>
<organism evidence="2 3">
    <name type="scientific">Dendrothele bispora (strain CBS 962.96)</name>
    <dbReference type="NCBI Taxonomy" id="1314807"/>
    <lineage>
        <taxon>Eukaryota</taxon>
        <taxon>Fungi</taxon>
        <taxon>Dikarya</taxon>
        <taxon>Basidiomycota</taxon>
        <taxon>Agaricomycotina</taxon>
        <taxon>Agaricomycetes</taxon>
        <taxon>Agaricomycetidae</taxon>
        <taxon>Agaricales</taxon>
        <taxon>Agaricales incertae sedis</taxon>
        <taxon>Dendrothele</taxon>
    </lineage>
</organism>
<dbReference type="GO" id="GO:0030041">
    <property type="term" value="P:actin filament polymerization"/>
    <property type="evidence" value="ECO:0007669"/>
    <property type="project" value="TreeGrafter"/>
</dbReference>
<dbReference type="PANTHER" id="PTHR45691">
    <property type="entry name" value="PROTEIN DIAPHANOUS"/>
    <property type="match status" value="1"/>
</dbReference>
<sequence length="597" mass="68568">MADLPPRPELPLPPRITRRDDRPYPLRDSYEPRYERRDDFRRDYDRGYDRDWDTRERERDRDRDREYDRRAGPPPRRGPPGYDRDRDRYDRDRRPPPRYRSRSRDRDRYYEARYERFPPRSPPRSPPRRESYYRPRSRSRTPPRRPPPPLPSPPRIQSRRRSPTPRRSPPPPSTRSRSPPSKRIRLGTHSIGSPPSARSPPPLRHASPSRRSPYHASSRPRSPPRRDYPSPRRSDRGSEKSFRRDDYSPPPTMSVYLDDNKGSRGQSPVHRDTFEPPLIKPEPPIPSRDSYPPPPPPVPPDDRDDQPLLDNQGDTVMKTEPSPTSNPGPSTVALPPRPHERSPSPPRHPRRRDDPPRDRERDPWHDTPGPHPPTQPRGHGFPPRGVPIRGRGAFRGSGPSGFTVEPPRAPRNRGILPTALPSSTAPTLAIQTQQQVQNSPFQSFTPTLPTPTPMAASATTSAATTPFDSKTAEAKNIFANIPEPVIPDYRALISDVFSSSTPNGDTIITKLGEMESLRKQIVLQQKHAFNLSLEYGNVYKMTRRALHEFEMANFDLRAAVKRRESTRTQLELAKMGVLGIDFEGREAYEQDQVEFVT</sequence>
<feature type="compositionally biased region" description="Pro residues" evidence="1">
    <location>
        <begin position="1"/>
        <end position="14"/>
    </location>
</feature>
<feature type="region of interest" description="Disordered" evidence="1">
    <location>
        <begin position="1"/>
        <end position="411"/>
    </location>
</feature>
<dbReference type="AlphaFoldDB" id="A0A4S8MWZ0"/>
<evidence type="ECO:0000313" key="2">
    <source>
        <dbReference type="EMBL" id="THV07890.1"/>
    </source>
</evidence>
<evidence type="ECO:0000256" key="1">
    <source>
        <dbReference type="SAM" id="MobiDB-lite"/>
    </source>
</evidence>
<dbReference type="PANTHER" id="PTHR45691:SF6">
    <property type="entry name" value="PROTEIN DIAPHANOUS"/>
    <property type="match status" value="1"/>
</dbReference>
<feature type="compositionally biased region" description="Low complexity" evidence="1">
    <location>
        <begin position="204"/>
        <end position="220"/>
    </location>
</feature>
<feature type="compositionally biased region" description="Pro residues" evidence="1">
    <location>
        <begin position="144"/>
        <end position="154"/>
    </location>
</feature>
<feature type="compositionally biased region" description="Basic and acidic residues" evidence="1">
    <location>
        <begin position="82"/>
        <end position="95"/>
    </location>
</feature>
<feature type="compositionally biased region" description="Basic and acidic residues" evidence="1">
    <location>
        <begin position="224"/>
        <end position="247"/>
    </location>
</feature>
<accession>A0A4S8MWZ0</accession>
<keyword evidence="3" id="KW-1185">Reference proteome</keyword>